<organism evidence="1 2">
    <name type="scientific">Corynebacterium pelargi</name>
    <dbReference type="NCBI Taxonomy" id="1471400"/>
    <lineage>
        <taxon>Bacteria</taxon>
        <taxon>Bacillati</taxon>
        <taxon>Actinomycetota</taxon>
        <taxon>Actinomycetes</taxon>
        <taxon>Mycobacteriales</taxon>
        <taxon>Corynebacteriaceae</taxon>
        <taxon>Corynebacterium</taxon>
    </lineage>
</organism>
<reference evidence="1 2" key="1">
    <citation type="submission" date="2019-01" db="EMBL/GenBank/DDBJ databases">
        <authorList>
            <person name="Ruckert C."/>
            <person name="Busche T."/>
            <person name="Kalinowski J."/>
        </authorList>
    </citation>
    <scope>NUCLEOTIDE SEQUENCE [LARGE SCALE GENOMIC DNA]</scope>
    <source>
        <strain evidence="1 2">136/3</strain>
    </source>
</reference>
<proteinExistence type="predicted"/>
<dbReference type="OrthoDB" id="4402509at2"/>
<sequence precursor="true">MKAKSLIAAGAMAATMALGAQAAVAAPFDPLTSSTDGRPWWDPTKVIEVPVNPGHAEGRVDSVKFTDPQGSHTVQMVPNAPTQAVIQAEASGFTPGLYYTVRVTLREAGTGADWGVYTWLTYKATNEGKLHIKLNTYIPSRAKSGEKVVAVPTVYSANDVRQDGRPKKQDPKCVLECKRVPPLAAWTNYNDPQATITIG</sequence>
<name>A0A410WBJ1_9CORY</name>
<gene>
    <name evidence="1" type="ORF">CPELA_10390</name>
</gene>
<accession>A0A410WBJ1</accession>
<dbReference type="Proteomes" id="UP000288929">
    <property type="component" value="Chromosome"/>
</dbReference>
<dbReference type="KEGG" id="cpeg:CPELA_10390"/>
<dbReference type="RefSeq" id="WP_128890630.1">
    <property type="nucleotide sequence ID" value="NZ_BMCX01000002.1"/>
</dbReference>
<evidence type="ECO:0000313" key="2">
    <source>
        <dbReference type="Proteomes" id="UP000288929"/>
    </source>
</evidence>
<dbReference type="EMBL" id="CP035299">
    <property type="protein sequence ID" value="QAU53327.1"/>
    <property type="molecule type" value="Genomic_DNA"/>
</dbReference>
<evidence type="ECO:0000313" key="1">
    <source>
        <dbReference type="EMBL" id="QAU53327.1"/>
    </source>
</evidence>
<dbReference type="AlphaFoldDB" id="A0A410WBJ1"/>
<protein>
    <submittedName>
        <fullName evidence="1">Uncharacterized protein</fullName>
    </submittedName>
</protein>
<keyword evidence="2" id="KW-1185">Reference proteome</keyword>